<protein>
    <submittedName>
        <fullName evidence="1">Uncharacterized protein</fullName>
    </submittedName>
</protein>
<name>A0ACB9AG02_CICIN</name>
<organism evidence="1 2">
    <name type="scientific">Cichorium intybus</name>
    <name type="common">Chicory</name>
    <dbReference type="NCBI Taxonomy" id="13427"/>
    <lineage>
        <taxon>Eukaryota</taxon>
        <taxon>Viridiplantae</taxon>
        <taxon>Streptophyta</taxon>
        <taxon>Embryophyta</taxon>
        <taxon>Tracheophyta</taxon>
        <taxon>Spermatophyta</taxon>
        <taxon>Magnoliopsida</taxon>
        <taxon>eudicotyledons</taxon>
        <taxon>Gunneridae</taxon>
        <taxon>Pentapetalae</taxon>
        <taxon>asterids</taxon>
        <taxon>campanulids</taxon>
        <taxon>Asterales</taxon>
        <taxon>Asteraceae</taxon>
        <taxon>Cichorioideae</taxon>
        <taxon>Cichorieae</taxon>
        <taxon>Cichoriinae</taxon>
        <taxon>Cichorium</taxon>
    </lineage>
</organism>
<reference evidence="2" key="1">
    <citation type="journal article" date="2022" name="Mol. Ecol. Resour.">
        <title>The genomes of chicory, endive, great burdock and yacon provide insights into Asteraceae palaeo-polyploidization history and plant inulin production.</title>
        <authorList>
            <person name="Fan W."/>
            <person name="Wang S."/>
            <person name="Wang H."/>
            <person name="Wang A."/>
            <person name="Jiang F."/>
            <person name="Liu H."/>
            <person name="Zhao H."/>
            <person name="Xu D."/>
            <person name="Zhang Y."/>
        </authorList>
    </citation>
    <scope>NUCLEOTIDE SEQUENCE [LARGE SCALE GENOMIC DNA]</scope>
    <source>
        <strain evidence="2">cv. Punajuju</strain>
    </source>
</reference>
<keyword evidence="2" id="KW-1185">Reference proteome</keyword>
<comment type="caution">
    <text evidence="1">The sequence shown here is derived from an EMBL/GenBank/DDBJ whole genome shotgun (WGS) entry which is preliminary data.</text>
</comment>
<gene>
    <name evidence="1" type="ORF">L2E82_38220</name>
</gene>
<accession>A0ACB9AG02</accession>
<reference evidence="1 2" key="2">
    <citation type="journal article" date="2022" name="Mol. Ecol. Resour.">
        <title>The genomes of chicory, endive, great burdock and yacon provide insights into Asteraceae paleo-polyploidization history and plant inulin production.</title>
        <authorList>
            <person name="Fan W."/>
            <person name="Wang S."/>
            <person name="Wang H."/>
            <person name="Wang A."/>
            <person name="Jiang F."/>
            <person name="Liu H."/>
            <person name="Zhao H."/>
            <person name="Xu D."/>
            <person name="Zhang Y."/>
        </authorList>
    </citation>
    <scope>NUCLEOTIDE SEQUENCE [LARGE SCALE GENOMIC DNA]</scope>
    <source>
        <strain evidence="2">cv. Punajuju</strain>
        <tissue evidence="1">Leaves</tissue>
    </source>
</reference>
<evidence type="ECO:0000313" key="1">
    <source>
        <dbReference type="EMBL" id="KAI3708778.1"/>
    </source>
</evidence>
<sequence>MNDGMLTDSSSKEDEDDGEDGEYALNGEREAHEVHEPIYMADEGGTLTDLHTPKIKLTKVIQSPTGTKRISNNTEGGETSSKGDEYMQNTVETSSKGDEYMQNTVETSSKGDEYMLNVSNLMNEYGDDDHEATTVMNSDGQGNAAADREWGDNAL</sequence>
<proteinExistence type="predicted"/>
<dbReference type="EMBL" id="CM042015">
    <property type="protein sequence ID" value="KAI3708778.1"/>
    <property type="molecule type" value="Genomic_DNA"/>
</dbReference>
<dbReference type="Proteomes" id="UP001055811">
    <property type="component" value="Linkage Group LG07"/>
</dbReference>
<evidence type="ECO:0000313" key="2">
    <source>
        <dbReference type="Proteomes" id="UP001055811"/>
    </source>
</evidence>